<gene>
    <name evidence="2" type="ORF">B1B_13388</name>
</gene>
<organism evidence="2">
    <name type="scientific">mine drainage metagenome</name>
    <dbReference type="NCBI Taxonomy" id="410659"/>
    <lineage>
        <taxon>unclassified sequences</taxon>
        <taxon>metagenomes</taxon>
        <taxon>ecological metagenomes</taxon>
    </lineage>
</organism>
<evidence type="ECO:0000256" key="1">
    <source>
        <dbReference type="SAM" id="MobiDB-lite"/>
    </source>
</evidence>
<reference evidence="2" key="1">
    <citation type="submission" date="2013-08" db="EMBL/GenBank/DDBJ databases">
        <authorList>
            <person name="Mendez C."/>
            <person name="Richter M."/>
            <person name="Ferrer M."/>
            <person name="Sanchez J."/>
        </authorList>
    </citation>
    <scope>NUCLEOTIDE SEQUENCE</scope>
</reference>
<accession>T0ZJW6</accession>
<protein>
    <submittedName>
        <fullName evidence="2">Uncharacterized protein</fullName>
    </submittedName>
</protein>
<proteinExistence type="predicted"/>
<feature type="region of interest" description="Disordered" evidence="1">
    <location>
        <begin position="1"/>
        <end position="25"/>
    </location>
</feature>
<evidence type="ECO:0000313" key="2">
    <source>
        <dbReference type="EMBL" id="EQD44762.1"/>
    </source>
</evidence>
<reference evidence="2" key="2">
    <citation type="journal article" date="2014" name="ISME J.">
        <title>Microbial stratification in low pH oxic and suboxic macroscopic growths along an acid mine drainage.</title>
        <authorList>
            <person name="Mendez-Garcia C."/>
            <person name="Mesa V."/>
            <person name="Sprenger R.R."/>
            <person name="Richter M."/>
            <person name="Diez M.S."/>
            <person name="Solano J."/>
            <person name="Bargiela R."/>
            <person name="Golyshina O.V."/>
            <person name="Manteca A."/>
            <person name="Ramos J.L."/>
            <person name="Gallego J.R."/>
            <person name="Llorente I."/>
            <person name="Martins Dos Santos V.A."/>
            <person name="Jensen O.N."/>
            <person name="Pelaez A.I."/>
            <person name="Sanchez J."/>
            <person name="Ferrer M."/>
        </authorList>
    </citation>
    <scope>NUCLEOTIDE SEQUENCE</scope>
</reference>
<name>T0ZJW6_9ZZZZ</name>
<dbReference type="AlphaFoldDB" id="T0ZJW6"/>
<dbReference type="EMBL" id="AUZY01008816">
    <property type="protein sequence ID" value="EQD44762.1"/>
    <property type="molecule type" value="Genomic_DNA"/>
</dbReference>
<sequence>MPRGRGKKEDQPVPLPPDEDEETSTAVALPEDDFLASLREELTHTQQATVARAEEDPSRRASLNRRLLQDLWEVHNIFEDISVHLTLEPSQTLFATFTEFPLKWAFKETFDFGAVQVMELKDRAPSWLGSALKTWYYPDAKGRSHLRMIFEWCEGETYHKYSGWMRVIRQAVLYDEPLEEAS</sequence>
<comment type="caution">
    <text evidence="2">The sequence shown here is derived from an EMBL/GenBank/DDBJ whole genome shotgun (WGS) entry which is preliminary data.</text>
</comment>
<feature type="non-terminal residue" evidence="2">
    <location>
        <position position="182"/>
    </location>
</feature>